<evidence type="ECO:0000313" key="9">
    <source>
        <dbReference type="RefSeq" id="XP_014025403.2"/>
    </source>
</evidence>
<sequence length="205" mass="22879">MAEPSVKRLKTNLPICKIHRPFVGSRVKQNLPAVVEESLCGVSTMLMEFAYRLDSLAKIFEQDDISLPRVAAFFHEHSEQERAQAEAMLDYLSDRGGQYCNKDIQRPGCEEVCAVIPALELMLGQWKEEMSVMVELSQLSNEHSDPHSASVVKSRFLGPLVPRVKLLGDLLTNARRVGCTIDRSGGFGEYLINQLQEELTNVSSG</sequence>
<dbReference type="GO" id="GO:0006879">
    <property type="term" value="P:intracellular iron ion homeostasis"/>
    <property type="evidence" value="ECO:0007669"/>
    <property type="project" value="UniProtKB-KW"/>
</dbReference>
<evidence type="ECO:0000256" key="5">
    <source>
        <dbReference type="PIRSR" id="PIRSR601519-1"/>
    </source>
</evidence>
<comment type="function">
    <text evidence="6">Stores iron in a soluble, non-toxic, readily available form. Important for iron homeostasis. Iron is taken up in the ferrous form and deposited as ferric hydroxides after oxidation.</text>
</comment>
<dbReference type="InterPro" id="IPR008331">
    <property type="entry name" value="Ferritin_DPS_dom"/>
</dbReference>
<keyword evidence="8" id="KW-1185">Reference proteome</keyword>
<dbReference type="PaxDb" id="8030-ENSSSAP00000058629"/>
<dbReference type="InterPro" id="IPR001519">
    <property type="entry name" value="Ferritin"/>
</dbReference>
<dbReference type="AlphaFoldDB" id="A0A1S3PCK0"/>
<dbReference type="PANTHER" id="PTHR11431:SF23">
    <property type="entry name" value="FERRITIN"/>
    <property type="match status" value="1"/>
</dbReference>
<gene>
    <name evidence="9" type="primary">LOC106584527</name>
</gene>
<dbReference type="Pfam" id="PF00210">
    <property type="entry name" value="Ferritin"/>
    <property type="match status" value="1"/>
</dbReference>
<proteinExistence type="inferred from homology"/>
<evidence type="ECO:0000256" key="4">
    <source>
        <dbReference type="ARBA" id="ARBA00023004"/>
    </source>
</evidence>
<dbReference type="STRING" id="8030.ENSSSAP00000058629"/>
<dbReference type="Gene3D" id="1.20.1260.10">
    <property type="match status" value="1"/>
</dbReference>
<comment type="similarity">
    <text evidence="1 6">Belongs to the ferritin family.</text>
</comment>
<keyword evidence="2 6" id="KW-0409">Iron storage</keyword>
<dbReference type="GeneID" id="106584527"/>
<dbReference type="KEGG" id="sasa:106584527"/>
<evidence type="ECO:0000256" key="3">
    <source>
        <dbReference type="ARBA" id="ARBA00022723"/>
    </source>
</evidence>
<dbReference type="PROSITE" id="PS50905">
    <property type="entry name" value="FERRITIN_LIKE"/>
    <property type="match status" value="1"/>
</dbReference>
<dbReference type="InterPro" id="IPR009040">
    <property type="entry name" value="Ferritin-like_diiron"/>
</dbReference>
<dbReference type="Proteomes" id="UP001652741">
    <property type="component" value="Chromosome ssa23"/>
</dbReference>
<dbReference type="GO" id="GO:0008198">
    <property type="term" value="F:ferrous iron binding"/>
    <property type="evidence" value="ECO:0007669"/>
    <property type="project" value="TreeGrafter"/>
</dbReference>
<dbReference type="InterPro" id="IPR009078">
    <property type="entry name" value="Ferritin-like_SF"/>
</dbReference>
<keyword evidence="3 5" id="KW-0479">Metal-binding</keyword>
<dbReference type="Bgee" id="ENSSSAG00000055098">
    <property type="expression patterns" value="Expressed in fast muscle tissue and 23 other cell types or tissues"/>
</dbReference>
<evidence type="ECO:0000256" key="1">
    <source>
        <dbReference type="ARBA" id="ARBA00007513"/>
    </source>
</evidence>
<evidence type="ECO:0000256" key="2">
    <source>
        <dbReference type="ARBA" id="ARBA00022434"/>
    </source>
</evidence>
<name>A0A1S3PCK0_SALSA</name>
<keyword evidence="4 5" id="KW-0408">Iron</keyword>
<feature type="domain" description="Ferritin-like diiron" evidence="7">
    <location>
        <begin position="29"/>
        <end position="178"/>
    </location>
</feature>
<dbReference type="GO" id="GO:0006826">
    <property type="term" value="P:iron ion transport"/>
    <property type="evidence" value="ECO:0007669"/>
    <property type="project" value="InterPro"/>
</dbReference>
<evidence type="ECO:0000256" key="6">
    <source>
        <dbReference type="RuleBase" id="RU361145"/>
    </source>
</evidence>
<accession>A0A1S3PCK0</accession>
<organism evidence="8 9">
    <name type="scientific">Salmo salar</name>
    <name type="common">Atlantic salmon</name>
    <dbReference type="NCBI Taxonomy" id="8030"/>
    <lineage>
        <taxon>Eukaryota</taxon>
        <taxon>Metazoa</taxon>
        <taxon>Chordata</taxon>
        <taxon>Craniata</taxon>
        <taxon>Vertebrata</taxon>
        <taxon>Euteleostomi</taxon>
        <taxon>Actinopterygii</taxon>
        <taxon>Neopterygii</taxon>
        <taxon>Teleostei</taxon>
        <taxon>Protacanthopterygii</taxon>
        <taxon>Salmoniformes</taxon>
        <taxon>Salmonidae</taxon>
        <taxon>Salmoninae</taxon>
        <taxon>Salmo</taxon>
    </lineage>
</organism>
<dbReference type="GO" id="GO:0008199">
    <property type="term" value="F:ferric iron binding"/>
    <property type="evidence" value="ECO:0007669"/>
    <property type="project" value="InterPro"/>
</dbReference>
<dbReference type="PANTHER" id="PTHR11431">
    <property type="entry name" value="FERRITIN"/>
    <property type="match status" value="1"/>
</dbReference>
<evidence type="ECO:0000313" key="8">
    <source>
        <dbReference type="Proteomes" id="UP001652741"/>
    </source>
</evidence>
<feature type="binding site" evidence="5">
    <location>
        <position position="81"/>
    </location>
    <ligand>
        <name>Fe cation</name>
        <dbReference type="ChEBI" id="CHEBI:24875"/>
        <label>1</label>
    </ligand>
</feature>
<evidence type="ECO:0000259" key="7">
    <source>
        <dbReference type="PROSITE" id="PS50905"/>
    </source>
</evidence>
<protein>
    <recommendedName>
        <fullName evidence="6">Ferritin</fullName>
    </recommendedName>
</protein>
<dbReference type="RefSeq" id="XP_014025403.2">
    <property type="nucleotide sequence ID" value="XM_014169928.2"/>
</dbReference>
<dbReference type="InterPro" id="IPR012347">
    <property type="entry name" value="Ferritin-like"/>
</dbReference>
<dbReference type="SUPFAM" id="SSF47240">
    <property type="entry name" value="Ferritin-like"/>
    <property type="match status" value="1"/>
</dbReference>
<reference evidence="9" key="1">
    <citation type="submission" date="2025-08" db="UniProtKB">
        <authorList>
            <consortium name="RefSeq"/>
        </authorList>
    </citation>
    <scope>IDENTIFICATION</scope>
</reference>
<dbReference type="GO" id="GO:0005737">
    <property type="term" value="C:cytoplasm"/>
    <property type="evidence" value="ECO:0007669"/>
    <property type="project" value="TreeGrafter"/>
</dbReference>